<evidence type="ECO:0000313" key="2">
    <source>
        <dbReference type="Proteomes" id="UP001159042"/>
    </source>
</evidence>
<dbReference type="Proteomes" id="UP001159042">
    <property type="component" value="Unassembled WGS sequence"/>
</dbReference>
<organism evidence="1 2">
    <name type="scientific">Exocentrus adspersus</name>
    <dbReference type="NCBI Taxonomy" id="1586481"/>
    <lineage>
        <taxon>Eukaryota</taxon>
        <taxon>Metazoa</taxon>
        <taxon>Ecdysozoa</taxon>
        <taxon>Arthropoda</taxon>
        <taxon>Hexapoda</taxon>
        <taxon>Insecta</taxon>
        <taxon>Pterygota</taxon>
        <taxon>Neoptera</taxon>
        <taxon>Endopterygota</taxon>
        <taxon>Coleoptera</taxon>
        <taxon>Polyphaga</taxon>
        <taxon>Cucujiformia</taxon>
        <taxon>Chrysomeloidea</taxon>
        <taxon>Cerambycidae</taxon>
        <taxon>Lamiinae</taxon>
        <taxon>Acanthocinini</taxon>
        <taxon>Exocentrus</taxon>
    </lineage>
</organism>
<comment type="caution">
    <text evidence="1">The sequence shown here is derived from an EMBL/GenBank/DDBJ whole genome shotgun (WGS) entry which is preliminary data.</text>
</comment>
<keyword evidence="2" id="KW-1185">Reference proteome</keyword>
<gene>
    <name evidence="1" type="ORF">NQ315_000034</name>
</gene>
<proteinExistence type="predicted"/>
<evidence type="ECO:0008006" key="3">
    <source>
        <dbReference type="Google" id="ProtNLM"/>
    </source>
</evidence>
<sequence>MWLDHVKRVRGRTQEIASKFFALGRRKWGNSQRVLKTIYERVVCPMVLYGAEVWGERASDSRVCKQLRAIERPYLRAMTKAYKMAPTAALAVLAGCVPLEVQAGALYNAEREWGVRVRMRHVRVADRPHPARRGLVLESAAVEGENILNIWTDATVREGRGAYSWVVAVPGIGLQRGGGAVRGDVTATEMEGYAIWRGLQEGLRRRGECRDIRLMSDSEQAVGQVCTYNTRWWYINQVQREVETALALGIRIAVIWRRRNSDGIRLANRERGLVLESAAVEGEDRLNIWTDATVRDGRGAYSWIVAVPGIGLQRGGGAVRGDVTATEMEGYAIWRGLQEGLRRRGECRDIRLMSDSEQAVGQVGTYNTRWWYMNQVQREVETALALGIRIAVIWRRRNSDGIRLANRDLRVDGWG</sequence>
<dbReference type="SUPFAM" id="SSF53098">
    <property type="entry name" value="Ribonuclease H-like"/>
    <property type="match status" value="2"/>
</dbReference>
<dbReference type="InterPro" id="IPR012337">
    <property type="entry name" value="RNaseH-like_sf"/>
</dbReference>
<dbReference type="PANTHER" id="PTHR47723">
    <property type="entry name" value="OS05G0353850 PROTEIN"/>
    <property type="match status" value="1"/>
</dbReference>
<dbReference type="PANTHER" id="PTHR47723:SF19">
    <property type="entry name" value="POLYNUCLEOTIDYL TRANSFERASE, RIBONUCLEASE H-LIKE SUPERFAMILY PROTEIN"/>
    <property type="match status" value="1"/>
</dbReference>
<name>A0AAV8VFP9_9CUCU</name>
<dbReference type="InterPro" id="IPR053151">
    <property type="entry name" value="RNase_H-like"/>
</dbReference>
<protein>
    <recommendedName>
        <fullName evidence="3">RNase H type-1 domain-containing protein</fullName>
    </recommendedName>
</protein>
<reference evidence="1 2" key="1">
    <citation type="journal article" date="2023" name="Insect Mol. Biol.">
        <title>Genome sequencing provides insights into the evolution of gene families encoding plant cell wall-degrading enzymes in longhorned beetles.</title>
        <authorList>
            <person name="Shin N.R."/>
            <person name="Okamura Y."/>
            <person name="Kirsch R."/>
            <person name="Pauchet Y."/>
        </authorList>
    </citation>
    <scope>NUCLEOTIDE SEQUENCE [LARGE SCALE GENOMIC DNA]</scope>
    <source>
        <strain evidence="1">EAD_L_NR</strain>
    </source>
</reference>
<evidence type="ECO:0000313" key="1">
    <source>
        <dbReference type="EMBL" id="KAJ8912978.1"/>
    </source>
</evidence>
<dbReference type="AlphaFoldDB" id="A0AAV8VFP9"/>
<accession>A0AAV8VFP9</accession>
<dbReference type="EMBL" id="JANEYG010000106">
    <property type="protein sequence ID" value="KAJ8912978.1"/>
    <property type="molecule type" value="Genomic_DNA"/>
</dbReference>